<feature type="compositionally biased region" description="Acidic residues" evidence="1">
    <location>
        <begin position="68"/>
        <end position="77"/>
    </location>
</feature>
<evidence type="ECO:0000256" key="1">
    <source>
        <dbReference type="SAM" id="MobiDB-lite"/>
    </source>
</evidence>
<accession>A0A7S4DXS8</accession>
<proteinExistence type="predicted"/>
<sequence length="358" mass="39944">MAGAVAQNISEQFIRKAPVQRSDSKTSRRNSSRAQSRQNSKILNGEGVPPPLPSLDVEGSEQPADIELSQEDQEAKEESELGTLTPTSNGNHEGKKEIKIKEEEEFSEEVLKTMSKEELVQRFLDAEALRRASESRLREAEATIDGYQRGIRQILNCIILSPMMNHFYRQKLTQTLESVFVAVDSITKVIYINCSFPSIEDEFPEVKLKDWQGLPDSRWKVSWSPSWHITARVEGSHYLSFTLNIRIHKLKVDGDCLLSCAKDLSSVTISFPEVPTVSLQIDTVIALGILPIPLSIMKESISTRVKGAFISWLKRSLVAPASMSFPCLRSGLTLTEEAILEEAKAAAKVAQRSLDQSL</sequence>
<reference evidence="2" key="1">
    <citation type="submission" date="2021-01" db="EMBL/GenBank/DDBJ databases">
        <authorList>
            <person name="Corre E."/>
            <person name="Pelletier E."/>
            <person name="Niang G."/>
            <person name="Scheremetjew M."/>
            <person name="Finn R."/>
            <person name="Kale V."/>
            <person name="Holt S."/>
            <person name="Cochrane G."/>
            <person name="Meng A."/>
            <person name="Brown T."/>
            <person name="Cohen L."/>
        </authorList>
    </citation>
    <scope>NUCLEOTIDE SEQUENCE</scope>
    <source>
        <strain evidence="2">CCCM811</strain>
    </source>
</reference>
<feature type="region of interest" description="Disordered" evidence="1">
    <location>
        <begin position="1"/>
        <end position="98"/>
    </location>
</feature>
<dbReference type="EMBL" id="HBIV01040992">
    <property type="protein sequence ID" value="CAE0677163.1"/>
    <property type="molecule type" value="Transcribed_RNA"/>
</dbReference>
<organism evidence="2">
    <name type="scientific">Lotharella globosa</name>
    <dbReference type="NCBI Taxonomy" id="91324"/>
    <lineage>
        <taxon>Eukaryota</taxon>
        <taxon>Sar</taxon>
        <taxon>Rhizaria</taxon>
        <taxon>Cercozoa</taxon>
        <taxon>Chlorarachniophyceae</taxon>
        <taxon>Lotharella</taxon>
    </lineage>
</organism>
<gene>
    <name evidence="2" type="ORF">LGLO00237_LOCUS28943</name>
</gene>
<evidence type="ECO:0000313" key="2">
    <source>
        <dbReference type="EMBL" id="CAE0677163.1"/>
    </source>
</evidence>
<dbReference type="AlphaFoldDB" id="A0A7S4DXS8"/>
<feature type="compositionally biased region" description="Polar residues" evidence="1">
    <location>
        <begin position="82"/>
        <end position="91"/>
    </location>
</feature>
<name>A0A7S4DXS8_9EUKA</name>
<protein>
    <submittedName>
        <fullName evidence="2">Uncharacterized protein</fullName>
    </submittedName>
</protein>